<name>A0ABQ6BYL7_9BURK</name>
<evidence type="ECO:0008006" key="3">
    <source>
        <dbReference type="Google" id="ProtNLM"/>
    </source>
</evidence>
<gene>
    <name evidence="1" type="ORF">GCM10007935_04960</name>
</gene>
<dbReference type="RefSeq" id="WP_284306528.1">
    <property type="nucleotide sequence ID" value="NZ_BSPB01000003.1"/>
</dbReference>
<dbReference type="Proteomes" id="UP001156903">
    <property type="component" value="Unassembled WGS sequence"/>
</dbReference>
<reference evidence="2" key="1">
    <citation type="journal article" date="2019" name="Int. J. Syst. Evol. Microbiol.">
        <title>The Global Catalogue of Microorganisms (GCM) 10K type strain sequencing project: providing services to taxonomists for standard genome sequencing and annotation.</title>
        <authorList>
            <consortium name="The Broad Institute Genomics Platform"/>
            <consortium name="The Broad Institute Genome Sequencing Center for Infectious Disease"/>
            <person name="Wu L."/>
            <person name="Ma J."/>
        </authorList>
    </citation>
    <scope>NUCLEOTIDE SEQUENCE [LARGE SCALE GENOMIC DNA]</scope>
    <source>
        <strain evidence="2">NBRC 109341</strain>
    </source>
</reference>
<accession>A0ABQ6BYL7</accession>
<protein>
    <recommendedName>
        <fullName evidence="3">RNA-binding protein</fullName>
    </recommendedName>
</protein>
<evidence type="ECO:0000313" key="1">
    <source>
        <dbReference type="EMBL" id="GLS13067.1"/>
    </source>
</evidence>
<organism evidence="1 2">
    <name type="scientific">Hydrogenophaga electricum</name>
    <dbReference type="NCBI Taxonomy" id="1230953"/>
    <lineage>
        <taxon>Bacteria</taxon>
        <taxon>Pseudomonadati</taxon>
        <taxon>Pseudomonadota</taxon>
        <taxon>Betaproteobacteria</taxon>
        <taxon>Burkholderiales</taxon>
        <taxon>Comamonadaceae</taxon>
        <taxon>Hydrogenophaga</taxon>
    </lineage>
</organism>
<keyword evidence="2" id="KW-1185">Reference proteome</keyword>
<proteinExistence type="predicted"/>
<evidence type="ECO:0000313" key="2">
    <source>
        <dbReference type="Proteomes" id="UP001156903"/>
    </source>
</evidence>
<comment type="caution">
    <text evidence="1">The sequence shown here is derived from an EMBL/GenBank/DDBJ whole genome shotgun (WGS) entry which is preliminary data.</text>
</comment>
<sequence length="86" mass="9596">MRTPYRVLVFGLPQEATHHDVCSLAEGLCTGETRFAVDPSGDHRHALAVVDLDLDAQRARRLVANIGRHAVHGRRLEAWLCVMPWG</sequence>
<dbReference type="EMBL" id="BSPB01000003">
    <property type="protein sequence ID" value="GLS13067.1"/>
    <property type="molecule type" value="Genomic_DNA"/>
</dbReference>